<dbReference type="PRINTS" id="PR01959">
    <property type="entry name" value="SBIMPHPHTASE"/>
</dbReference>
<evidence type="ECO:0000313" key="8">
    <source>
        <dbReference type="EMBL" id="SVE30675.1"/>
    </source>
</evidence>
<dbReference type="GO" id="GO:0046854">
    <property type="term" value="P:phosphatidylinositol phosphate biosynthetic process"/>
    <property type="evidence" value="ECO:0007669"/>
    <property type="project" value="InterPro"/>
</dbReference>
<dbReference type="InterPro" id="IPR020583">
    <property type="entry name" value="Inositol_monoP_metal-BS"/>
</dbReference>
<dbReference type="GO" id="GO:0008934">
    <property type="term" value="F:inositol monophosphate 1-phosphatase activity"/>
    <property type="evidence" value="ECO:0007669"/>
    <property type="project" value="InterPro"/>
</dbReference>
<dbReference type="InterPro" id="IPR033942">
    <property type="entry name" value="IMPase"/>
</dbReference>
<dbReference type="GO" id="GO:0006020">
    <property type="term" value="P:inositol metabolic process"/>
    <property type="evidence" value="ECO:0007669"/>
    <property type="project" value="TreeGrafter"/>
</dbReference>
<accession>A0A383CG27</accession>
<dbReference type="PRINTS" id="PR00377">
    <property type="entry name" value="IMPHPHTASES"/>
</dbReference>
<gene>
    <name evidence="8" type="ORF">METZ01_LOCUS483529</name>
</gene>
<evidence type="ECO:0000256" key="3">
    <source>
        <dbReference type="ARBA" id="ARBA00009759"/>
    </source>
</evidence>
<keyword evidence="6" id="KW-0378">Hydrolase</keyword>
<dbReference type="GO" id="GO:0046872">
    <property type="term" value="F:metal ion binding"/>
    <property type="evidence" value="ECO:0007669"/>
    <property type="project" value="UniProtKB-KW"/>
</dbReference>
<reference evidence="8" key="1">
    <citation type="submission" date="2018-05" db="EMBL/GenBank/DDBJ databases">
        <authorList>
            <person name="Lanie J.A."/>
            <person name="Ng W.-L."/>
            <person name="Kazmierczak K.M."/>
            <person name="Andrzejewski T.M."/>
            <person name="Davidsen T.M."/>
            <person name="Wayne K.J."/>
            <person name="Tettelin H."/>
            <person name="Glass J.I."/>
            <person name="Rusch D."/>
            <person name="Podicherti R."/>
            <person name="Tsui H.-C.T."/>
            <person name="Winkler M.E."/>
        </authorList>
    </citation>
    <scope>NUCLEOTIDE SEQUENCE</scope>
</reference>
<comment type="cofactor">
    <cofactor evidence="2">
        <name>Mg(2+)</name>
        <dbReference type="ChEBI" id="CHEBI:18420"/>
    </cofactor>
</comment>
<evidence type="ECO:0000256" key="2">
    <source>
        <dbReference type="ARBA" id="ARBA00001946"/>
    </source>
</evidence>
<dbReference type="InterPro" id="IPR022337">
    <property type="entry name" value="Inositol_monophosphatase_SuhB"/>
</dbReference>
<dbReference type="InterPro" id="IPR000760">
    <property type="entry name" value="Inositol_monophosphatase-like"/>
</dbReference>
<dbReference type="CDD" id="cd01639">
    <property type="entry name" value="IMPase"/>
    <property type="match status" value="1"/>
</dbReference>
<dbReference type="PANTHER" id="PTHR20854">
    <property type="entry name" value="INOSITOL MONOPHOSPHATASE"/>
    <property type="match status" value="1"/>
</dbReference>
<name>A0A383CG27_9ZZZZ</name>
<dbReference type="EC" id="3.1.3.25" evidence="4"/>
<evidence type="ECO:0000256" key="4">
    <source>
        <dbReference type="ARBA" id="ARBA00013106"/>
    </source>
</evidence>
<dbReference type="Gene3D" id="3.40.190.80">
    <property type="match status" value="1"/>
</dbReference>
<dbReference type="SUPFAM" id="SSF56655">
    <property type="entry name" value="Carbohydrate phosphatase"/>
    <property type="match status" value="1"/>
</dbReference>
<feature type="non-terminal residue" evidence="8">
    <location>
        <position position="1"/>
    </location>
</feature>
<evidence type="ECO:0000256" key="1">
    <source>
        <dbReference type="ARBA" id="ARBA00001033"/>
    </source>
</evidence>
<comment type="similarity">
    <text evidence="3">Belongs to the inositol monophosphatase superfamily.</text>
</comment>
<dbReference type="Pfam" id="PF00459">
    <property type="entry name" value="Inositol_P"/>
    <property type="match status" value="1"/>
</dbReference>
<organism evidence="8">
    <name type="scientific">marine metagenome</name>
    <dbReference type="NCBI Taxonomy" id="408172"/>
    <lineage>
        <taxon>unclassified sequences</taxon>
        <taxon>metagenomes</taxon>
        <taxon>ecological metagenomes</taxon>
    </lineage>
</organism>
<evidence type="ECO:0000256" key="7">
    <source>
        <dbReference type="ARBA" id="ARBA00022842"/>
    </source>
</evidence>
<dbReference type="AlphaFoldDB" id="A0A383CG27"/>
<protein>
    <recommendedName>
        <fullName evidence="4">inositol-phosphate phosphatase</fullName>
        <ecNumber evidence="4">3.1.3.25</ecNumber>
    </recommendedName>
</protein>
<dbReference type="Gene3D" id="3.30.540.10">
    <property type="entry name" value="Fructose-1,6-Bisphosphatase, subunit A, domain 1"/>
    <property type="match status" value="1"/>
</dbReference>
<dbReference type="PROSITE" id="PS00630">
    <property type="entry name" value="IMP_2"/>
    <property type="match status" value="1"/>
</dbReference>
<dbReference type="PROSITE" id="PS00629">
    <property type="entry name" value="IMP_1"/>
    <property type="match status" value="1"/>
</dbReference>
<sequence length="201" mass="22155">QEGEHDFQWIIDPLDGTTNYVHGFPVFSISIAITRKGQLEHGVVYDPIRQEIFTASKGSGAQLEGRRIRVSQRNKINECLIATGFPYSKNQRYINEYMDMLKIVMKSSAGVRRAGSAALDLCYVAAGRVDGFWEFGLKIWDIAAGSLIIREAGGRISDFQGTDRYLKTGNVVAGNPKVYAGLSKIFAPYAGNLEQPDTDAA</sequence>
<comment type="catalytic activity">
    <reaction evidence="1">
        <text>a myo-inositol phosphate + H2O = myo-inositol + phosphate</text>
        <dbReference type="Rhea" id="RHEA:24056"/>
        <dbReference type="ChEBI" id="CHEBI:15377"/>
        <dbReference type="ChEBI" id="CHEBI:17268"/>
        <dbReference type="ChEBI" id="CHEBI:43474"/>
        <dbReference type="ChEBI" id="CHEBI:84139"/>
        <dbReference type="EC" id="3.1.3.25"/>
    </reaction>
</comment>
<keyword evidence="7" id="KW-0460">Magnesium</keyword>
<dbReference type="EMBL" id="UINC01208234">
    <property type="protein sequence ID" value="SVE30675.1"/>
    <property type="molecule type" value="Genomic_DNA"/>
</dbReference>
<proteinExistence type="inferred from homology"/>
<dbReference type="PANTHER" id="PTHR20854:SF4">
    <property type="entry name" value="INOSITOL-1-MONOPHOSPHATASE-RELATED"/>
    <property type="match status" value="1"/>
</dbReference>
<dbReference type="FunFam" id="3.40.190.80:FF:000002">
    <property type="entry name" value="Inositol-1-monophosphatase"/>
    <property type="match status" value="1"/>
</dbReference>
<keyword evidence="5" id="KW-0479">Metal-binding</keyword>
<evidence type="ECO:0000256" key="5">
    <source>
        <dbReference type="ARBA" id="ARBA00022723"/>
    </source>
</evidence>
<evidence type="ECO:0000256" key="6">
    <source>
        <dbReference type="ARBA" id="ARBA00022801"/>
    </source>
</evidence>
<dbReference type="InterPro" id="IPR020550">
    <property type="entry name" value="Inositol_monophosphatase_CS"/>
</dbReference>
<dbReference type="GO" id="GO:0007165">
    <property type="term" value="P:signal transduction"/>
    <property type="evidence" value="ECO:0007669"/>
    <property type="project" value="TreeGrafter"/>
</dbReference>